<name>A0A3P7I0B0_STRVU</name>
<feature type="compositionally biased region" description="Basic and acidic residues" evidence="1">
    <location>
        <begin position="961"/>
        <end position="979"/>
    </location>
</feature>
<dbReference type="OrthoDB" id="5877152at2759"/>
<feature type="region of interest" description="Disordered" evidence="1">
    <location>
        <begin position="96"/>
        <end position="177"/>
    </location>
</feature>
<evidence type="ECO:0000313" key="2">
    <source>
        <dbReference type="EMBL" id="VDM65940.1"/>
    </source>
</evidence>
<feature type="compositionally biased region" description="Basic and acidic residues" evidence="1">
    <location>
        <begin position="797"/>
        <end position="808"/>
    </location>
</feature>
<gene>
    <name evidence="2" type="ORF">SVUK_LOCUS938</name>
</gene>
<feature type="region of interest" description="Disordered" evidence="1">
    <location>
        <begin position="603"/>
        <end position="680"/>
    </location>
</feature>
<keyword evidence="3" id="KW-1185">Reference proteome</keyword>
<proteinExistence type="predicted"/>
<dbReference type="AlphaFoldDB" id="A0A3P7I0B0"/>
<feature type="non-terminal residue" evidence="2">
    <location>
        <position position="979"/>
    </location>
</feature>
<accession>A0A3P7I0B0</accession>
<feature type="compositionally biased region" description="Basic and acidic residues" evidence="1">
    <location>
        <begin position="644"/>
        <end position="663"/>
    </location>
</feature>
<feature type="compositionally biased region" description="Basic and acidic residues" evidence="1">
    <location>
        <begin position="875"/>
        <end position="899"/>
    </location>
</feature>
<evidence type="ECO:0000256" key="1">
    <source>
        <dbReference type="SAM" id="MobiDB-lite"/>
    </source>
</evidence>
<feature type="region of interest" description="Disordered" evidence="1">
    <location>
        <begin position="1"/>
        <end position="75"/>
    </location>
</feature>
<dbReference type="EMBL" id="UYYB01001717">
    <property type="protein sequence ID" value="VDM65940.1"/>
    <property type="molecule type" value="Genomic_DNA"/>
</dbReference>
<feature type="region of interest" description="Disordered" evidence="1">
    <location>
        <begin position="875"/>
        <end position="979"/>
    </location>
</feature>
<feature type="compositionally biased region" description="Basic and acidic residues" evidence="1">
    <location>
        <begin position="920"/>
        <end position="936"/>
    </location>
</feature>
<feature type="region of interest" description="Disordered" evidence="1">
    <location>
        <begin position="783"/>
        <end position="827"/>
    </location>
</feature>
<reference evidence="2 3" key="1">
    <citation type="submission" date="2018-11" db="EMBL/GenBank/DDBJ databases">
        <authorList>
            <consortium name="Pathogen Informatics"/>
        </authorList>
    </citation>
    <scope>NUCLEOTIDE SEQUENCE [LARGE SCALE GENOMIC DNA]</scope>
</reference>
<feature type="compositionally biased region" description="Basic and acidic residues" evidence="1">
    <location>
        <begin position="151"/>
        <end position="166"/>
    </location>
</feature>
<protein>
    <submittedName>
        <fullName evidence="2">Uncharacterized protein</fullName>
    </submittedName>
</protein>
<feature type="compositionally biased region" description="Polar residues" evidence="1">
    <location>
        <begin position="16"/>
        <end position="33"/>
    </location>
</feature>
<dbReference type="Proteomes" id="UP000270094">
    <property type="component" value="Unassembled WGS sequence"/>
</dbReference>
<organism evidence="2 3">
    <name type="scientific">Strongylus vulgaris</name>
    <name type="common">Blood worm</name>
    <dbReference type="NCBI Taxonomy" id="40348"/>
    <lineage>
        <taxon>Eukaryota</taxon>
        <taxon>Metazoa</taxon>
        <taxon>Ecdysozoa</taxon>
        <taxon>Nematoda</taxon>
        <taxon>Chromadorea</taxon>
        <taxon>Rhabditida</taxon>
        <taxon>Rhabditina</taxon>
        <taxon>Rhabditomorpha</taxon>
        <taxon>Strongyloidea</taxon>
        <taxon>Strongylidae</taxon>
        <taxon>Strongylus</taxon>
    </lineage>
</organism>
<sequence length="979" mass="111150">MRFENEDIAQEPLSPSIESEVSQAEVKSSSSYSGDEHSPRFEKPDIREKRAITEEPTRVPSPPREEVSKKEYTKIDEYLTHPSTFLETTTEEIIELEERSESPQLADTAKRPHDEDQYEVIPPIPVQEEAPGEEQPKIAETRTTPVTFYEMPEKEEKAVEQEEARLLPEYSTPPKYEDIMEETAFPKEEHEYRTVKKTVTTVTTTRYMEMPDVTEGSVEEQAEESSLYPTPREPHVEEIEYPTMTKTVTTVTTTIEVPETPESEKLESEEGKALDLSKKEIEREGDEISVREAPKIASISAYIPEVKPSPEIFELEETISHTPTLYDMTRGYEMTTESDFSTAPKTVTTVTRTPYEEIPETIARKEEYAVEPEKDENRDKVAVRETITTVTTTRYGEEPAIPTDFERYDQQPKAVETPAHTREEYSPVIGAITTVSTTLYGEEPEIPERFERYGRVPPTSVESFVSPVSTEEYPHVGGAITTVTTTFNREEPTEEHMGIETPPLREDITAITTTQYGEEPKTEKGSEMYGRESTAAQPVLSSVFSEEYPPTGETITTVTTTLHKQKPEVIEDLQGYVKLPVAPSASEDSPKTEAITFATTHYEEEAKTLRGSEKYRRDSSKSPISPTREAYPPVQETVTITMTRYEEGRESPESTERYEEEIIKTAGLPETSSFEKYYPPVRETTTTITLTEYEEEPEIQQPEKYKDILQIEGKPVSSPSFEEYPPDRETTTTITMTHYEEEGDVLEHFDRYAQKFKALESPVRGLHFEDKYPPEAESIATTWKYEKPATTEESEEYTTKELSRERIPGTRITQEEISSGKLPFTSDHFESEETIGDKRGGFATKVATFARGAFVAPAALAAMGASAAYDALTKEGEPKEEVHEEFREEIVKELPKPEESPISPVTREEMFGEKFPTVTEAKKLEEVSPKPERESPELAESPINTLSREETFGEKFPTVTEAEKLEERVSPKPERESPK</sequence>
<evidence type="ECO:0000313" key="3">
    <source>
        <dbReference type="Proteomes" id="UP000270094"/>
    </source>
</evidence>
<feature type="compositionally biased region" description="Basic and acidic residues" evidence="1">
    <location>
        <begin position="34"/>
        <end position="75"/>
    </location>
</feature>
<feature type="compositionally biased region" description="Basic and acidic residues" evidence="1">
    <location>
        <begin position="603"/>
        <end position="620"/>
    </location>
</feature>